<keyword evidence="1" id="KW-0614">Plasmid</keyword>
<dbReference type="RefSeq" id="WP_158631253.1">
    <property type="nucleotide sequence ID" value="NZ_CP076130.1"/>
</dbReference>
<keyword evidence="2" id="KW-1185">Reference proteome</keyword>
<evidence type="ECO:0000313" key="1">
    <source>
        <dbReference type="EMBL" id="QWG10575.1"/>
    </source>
</evidence>
<reference evidence="1 2" key="1">
    <citation type="submission" date="2021-05" db="EMBL/GenBank/DDBJ databases">
        <title>Comparative genomic studies on the polysaccharide-degrading batcterial strains of the Flammeovirga genus.</title>
        <authorList>
            <person name="Zewei F."/>
            <person name="Zheng Z."/>
            <person name="Yu L."/>
            <person name="Ruyue G."/>
            <person name="Yanhong M."/>
            <person name="Yuanyuan C."/>
            <person name="Jingyan G."/>
            <person name="Wenjun H."/>
        </authorList>
    </citation>
    <scope>NUCLEOTIDE SEQUENCE [LARGE SCALE GENOMIC DNA]</scope>
    <source>
        <strain evidence="1 2">YS10</strain>
        <plasmid evidence="1 2">p1</plasmid>
    </source>
</reference>
<proteinExistence type="predicted"/>
<organism evidence="1 2">
    <name type="scientific">Flammeovirga kamogawensis</name>
    <dbReference type="NCBI Taxonomy" id="373891"/>
    <lineage>
        <taxon>Bacteria</taxon>
        <taxon>Pseudomonadati</taxon>
        <taxon>Bacteroidota</taxon>
        <taxon>Cytophagia</taxon>
        <taxon>Cytophagales</taxon>
        <taxon>Flammeovirgaceae</taxon>
        <taxon>Flammeovirga</taxon>
    </lineage>
</organism>
<evidence type="ECO:0000313" key="2">
    <source>
        <dbReference type="Proteomes" id="UP000682802"/>
    </source>
</evidence>
<dbReference type="Proteomes" id="UP000682802">
    <property type="component" value="Plasmid p1"/>
</dbReference>
<accession>A0ABX8H445</accession>
<name>A0ABX8H445_9BACT</name>
<protein>
    <submittedName>
        <fullName evidence="1">Uncharacterized protein</fullName>
    </submittedName>
</protein>
<gene>
    <name evidence="1" type="ORF">KM029_24640</name>
</gene>
<dbReference type="EMBL" id="CP076130">
    <property type="protein sequence ID" value="QWG10575.1"/>
    <property type="molecule type" value="Genomic_DNA"/>
</dbReference>
<sequence length="291" mass="35181">MLYLKNLFYILLLTTLPIKFLIHMIDNDQEEKRVKFAIEQELNKKRELYKSPSFLFKNGIESSKYAPQYNPNHGVCYSNEVLLENGTSFDLHVSEEYVHGVFKKYKKVELKIYFEFTEDTAKVKRSLDKVLSNLTDYLTPDQKRRILNRSHEYMYYRLFVSDILLESTELCLAEYITNNELSLKSYPCIDVETLYEKKKYRKEIKINDFVKVDILVWYESDNKFKVYIDTYSSDYEHSEQAEYYANYYRHHLSRHIHSKVWYDLRHAVYNAQYYVKSTVSENLRDVDLKRF</sequence>
<geneLocation type="plasmid" evidence="1 2">
    <name>p1</name>
</geneLocation>